<gene>
    <name evidence="4" type="ORF">J4H91_10180</name>
</gene>
<dbReference type="Proteomes" id="UP000664398">
    <property type="component" value="Unassembled WGS sequence"/>
</dbReference>
<dbReference type="Pfam" id="PF00583">
    <property type="entry name" value="Acetyltransf_1"/>
    <property type="match status" value="1"/>
</dbReference>
<dbReference type="EMBL" id="JAGDYL010000017">
    <property type="protein sequence ID" value="MBO1805680.1"/>
    <property type="molecule type" value="Genomic_DNA"/>
</dbReference>
<proteinExistence type="predicted"/>
<dbReference type="AlphaFoldDB" id="A0A939M285"/>
<reference evidence="4" key="1">
    <citation type="submission" date="2021-03" db="EMBL/GenBank/DDBJ databases">
        <title>Leucobacter chromiisoli sp. nov., isolated from chromium-containing soil of chemical plant.</title>
        <authorList>
            <person name="Xu Z."/>
        </authorList>
    </citation>
    <scope>NUCLEOTIDE SEQUENCE</scope>
    <source>
        <strain evidence="4">A2</strain>
    </source>
</reference>
<keyword evidence="5" id="KW-1185">Reference proteome</keyword>
<dbReference type="GO" id="GO:0016747">
    <property type="term" value="F:acyltransferase activity, transferring groups other than amino-acyl groups"/>
    <property type="evidence" value="ECO:0007669"/>
    <property type="project" value="InterPro"/>
</dbReference>
<organism evidence="4 5">
    <name type="scientific">Leucobacter ruminantium</name>
    <dbReference type="NCBI Taxonomy" id="1289170"/>
    <lineage>
        <taxon>Bacteria</taxon>
        <taxon>Bacillati</taxon>
        <taxon>Actinomycetota</taxon>
        <taxon>Actinomycetes</taxon>
        <taxon>Micrococcales</taxon>
        <taxon>Microbacteriaceae</taxon>
        <taxon>Leucobacter</taxon>
    </lineage>
</organism>
<dbReference type="InterPro" id="IPR016181">
    <property type="entry name" value="Acyl_CoA_acyltransferase"/>
</dbReference>
<evidence type="ECO:0000313" key="5">
    <source>
        <dbReference type="Proteomes" id="UP000664398"/>
    </source>
</evidence>
<dbReference type="InterPro" id="IPR050832">
    <property type="entry name" value="Bact_Acetyltransf"/>
</dbReference>
<protein>
    <submittedName>
        <fullName evidence="4">GNAT family N-acetyltransferase</fullName>
    </submittedName>
</protein>
<dbReference type="Gene3D" id="3.40.630.30">
    <property type="match status" value="1"/>
</dbReference>
<comment type="caution">
    <text evidence="4">The sequence shown here is derived from an EMBL/GenBank/DDBJ whole genome shotgun (WGS) entry which is preliminary data.</text>
</comment>
<name>A0A939M285_9MICO</name>
<keyword evidence="1" id="KW-0808">Transferase</keyword>
<dbReference type="PANTHER" id="PTHR43877">
    <property type="entry name" value="AMINOALKYLPHOSPHONATE N-ACETYLTRANSFERASE-RELATED-RELATED"/>
    <property type="match status" value="1"/>
</dbReference>
<keyword evidence="2" id="KW-0012">Acyltransferase</keyword>
<dbReference type="CDD" id="cd04301">
    <property type="entry name" value="NAT_SF"/>
    <property type="match status" value="1"/>
</dbReference>
<evidence type="ECO:0000259" key="3">
    <source>
        <dbReference type="PROSITE" id="PS51186"/>
    </source>
</evidence>
<sequence>MNGRNPDSSVRIATASDAAVVGGLLHDFNVEFGSPTPSAAEFAARFERLLLRDDVLVVLGEVADESVAFAYLTLRPTPYGDGPLAQLEELYVCPALRDRGIGTVVLERAIAEVLARGAIEMHINVDEVDADTRRFYERHGFTNIQPGADYRMLCYLREF</sequence>
<evidence type="ECO:0000256" key="2">
    <source>
        <dbReference type="ARBA" id="ARBA00023315"/>
    </source>
</evidence>
<dbReference type="SUPFAM" id="SSF55729">
    <property type="entry name" value="Acyl-CoA N-acyltransferases (Nat)"/>
    <property type="match status" value="1"/>
</dbReference>
<dbReference type="RefSeq" id="WP_208046153.1">
    <property type="nucleotide sequence ID" value="NZ_JAGDYL010000017.1"/>
</dbReference>
<dbReference type="PROSITE" id="PS51186">
    <property type="entry name" value="GNAT"/>
    <property type="match status" value="1"/>
</dbReference>
<dbReference type="InterPro" id="IPR000182">
    <property type="entry name" value="GNAT_dom"/>
</dbReference>
<accession>A0A939M285</accession>
<evidence type="ECO:0000256" key="1">
    <source>
        <dbReference type="ARBA" id="ARBA00022679"/>
    </source>
</evidence>
<evidence type="ECO:0000313" key="4">
    <source>
        <dbReference type="EMBL" id="MBO1805680.1"/>
    </source>
</evidence>
<feature type="domain" description="N-acetyltransferase" evidence="3">
    <location>
        <begin position="8"/>
        <end position="159"/>
    </location>
</feature>